<dbReference type="HOGENOM" id="CLU_005513_7_1_1"/>
<dbReference type="PANTHER" id="PTHR38248">
    <property type="entry name" value="FUNK1 6"/>
    <property type="match status" value="1"/>
</dbReference>
<reference evidence="3" key="1">
    <citation type="journal article" date="2010" name="Genome Res.">
        <title>Population genomic sequencing of Coccidioides fungi reveals recent hybridization and transposon control.</title>
        <authorList>
            <person name="Neafsey D.E."/>
            <person name="Barker B.M."/>
            <person name="Sharpton T.J."/>
            <person name="Stajich J.E."/>
            <person name="Park D.J."/>
            <person name="Whiston E."/>
            <person name="Hung C.-Y."/>
            <person name="McMahan C."/>
            <person name="White J."/>
            <person name="Sykes S."/>
            <person name="Heiman D."/>
            <person name="Young S."/>
            <person name="Zeng Q."/>
            <person name="Abouelleil A."/>
            <person name="Aftuck L."/>
            <person name="Bessette D."/>
            <person name="Brown A."/>
            <person name="FitzGerald M."/>
            <person name="Lui A."/>
            <person name="Macdonald J.P."/>
            <person name="Priest M."/>
            <person name="Orbach M.J."/>
            <person name="Galgiani J.N."/>
            <person name="Kirkland T.N."/>
            <person name="Cole G.T."/>
            <person name="Birren B.W."/>
            <person name="Henn M.R."/>
            <person name="Taylor J.W."/>
            <person name="Rounsley S.D."/>
        </authorList>
    </citation>
    <scope>NUCLEOTIDE SEQUENCE [LARGE SCALE GENOMIC DNA]</scope>
    <source>
        <strain evidence="3">RMSCC 757 / Silveira</strain>
    </source>
</reference>
<dbReference type="AlphaFoldDB" id="E9D506"/>
<dbReference type="Pfam" id="PF17667">
    <property type="entry name" value="Pkinase_fungal"/>
    <property type="match status" value="1"/>
</dbReference>
<evidence type="ECO:0000313" key="2">
    <source>
        <dbReference type="EMBL" id="EFW18588.1"/>
    </source>
</evidence>
<accession>E9D506</accession>
<keyword evidence="3" id="KW-1185">Reference proteome</keyword>
<dbReference type="OMA" id="ETRTCTH"/>
<reference evidence="3" key="2">
    <citation type="submission" date="2010-03" db="EMBL/GenBank/DDBJ databases">
        <title>The genome sequence of Coccidioides posadasii strain Silveira.</title>
        <authorList>
            <consortium name="The Broad Institute Genome Sequencing Center for Infectious Disease"/>
            <person name="Neafsey D."/>
            <person name="Orbach M."/>
            <person name="Henn M.R."/>
            <person name="Cole G.T."/>
            <person name="Galgiani J."/>
            <person name="Gardner M.J."/>
            <person name="Kirkland T.N."/>
            <person name="Taylor J.W."/>
            <person name="Young S.K."/>
            <person name="Zeng Q."/>
            <person name="Koehrsen M."/>
            <person name="Alvarado L."/>
            <person name="Berlin A."/>
            <person name="Borenstein D."/>
            <person name="Chapman S.B."/>
            <person name="Chen Z."/>
            <person name="Engels R."/>
            <person name="Freedman E."/>
            <person name="Gellesch M."/>
            <person name="Goldberg J."/>
            <person name="Griggs A."/>
            <person name="Gujja S."/>
            <person name="Heilman E."/>
            <person name="Heiman D."/>
            <person name="Howarth C."/>
            <person name="Jen D."/>
            <person name="Larson L."/>
            <person name="Mehta T."/>
            <person name="Neiman D."/>
            <person name="Park D."/>
            <person name="Pearson M."/>
            <person name="Richards J."/>
            <person name="Roberts A."/>
            <person name="Saif S."/>
            <person name="Shea T."/>
            <person name="Shenoy N."/>
            <person name="Sisk P."/>
            <person name="Stolte C."/>
            <person name="Sykes S."/>
            <person name="Walk T."/>
            <person name="White J."/>
            <person name="Yandava C."/>
            <person name="Haas B."/>
            <person name="Nusbaum C."/>
            <person name="Birren B."/>
        </authorList>
    </citation>
    <scope>NUCLEOTIDE SEQUENCE [LARGE SCALE GENOMIC DNA]</scope>
    <source>
        <strain evidence="3">RMSCC 757 / Silveira</strain>
    </source>
</reference>
<feature type="domain" description="Fungal-type protein kinase" evidence="1">
    <location>
        <begin position="255"/>
        <end position="352"/>
    </location>
</feature>
<organism evidence="3">
    <name type="scientific">Coccidioides posadasii (strain RMSCC 757 / Silveira)</name>
    <name type="common">Valley fever fungus</name>
    <dbReference type="NCBI Taxonomy" id="443226"/>
    <lineage>
        <taxon>Eukaryota</taxon>
        <taxon>Fungi</taxon>
        <taxon>Dikarya</taxon>
        <taxon>Ascomycota</taxon>
        <taxon>Pezizomycotina</taxon>
        <taxon>Eurotiomycetes</taxon>
        <taxon>Eurotiomycetidae</taxon>
        <taxon>Onygenales</taxon>
        <taxon>Onygenaceae</taxon>
        <taxon>Coccidioides</taxon>
    </lineage>
</organism>
<proteinExistence type="predicted"/>
<name>E9D506_COCPS</name>
<dbReference type="EMBL" id="GL636492">
    <property type="protein sequence ID" value="EFW18588.1"/>
    <property type="molecule type" value="Genomic_DNA"/>
</dbReference>
<dbReference type="STRING" id="443226.E9D506"/>
<evidence type="ECO:0000259" key="1">
    <source>
        <dbReference type="Pfam" id="PF17667"/>
    </source>
</evidence>
<evidence type="ECO:0000313" key="3">
    <source>
        <dbReference type="Proteomes" id="UP000002497"/>
    </source>
</evidence>
<dbReference type="OrthoDB" id="4187629at2759"/>
<sequence length="353" mass="40080">MAELSPDEKSIIKDYPLAGSLDDLCGLLQEAEPMYESRQISSDATIDRLDRLYQNALSKLLHGLLGADAAFNLRSRIADQNVDSDLADLFKRIRRGHLRYDHCRPLVRLVIHKAPDVDIWKAVFDLIATVPRQTPPASSQKGPEQTRRLVEGRIFEEIHSCTFRGVEGFLTKYFERTDWSAQADAIWQRVLDPASDGNWAKFPNPPVRKDVLEWGFRLQDDLLSDARSVCFSTTSKADLVGSDAERQVDPLLRARVQGDSGEKHDWKDICVVGELKQSSDEIRTKDTLLQLALYVREVFIAQPTRLFVHAFAVCGTKFEAWVFDRSGPYSSGVLDIYEDVKQFFRVILGYAML</sequence>
<gene>
    <name evidence="2" type="ORF">CPSG_05274</name>
</gene>
<dbReference type="PANTHER" id="PTHR38248:SF2">
    <property type="entry name" value="FUNK1 11"/>
    <property type="match status" value="1"/>
</dbReference>
<dbReference type="VEuPathDB" id="FungiDB:CPSG_05274"/>
<dbReference type="Proteomes" id="UP000002497">
    <property type="component" value="Unassembled WGS sequence"/>
</dbReference>
<dbReference type="InterPro" id="IPR040976">
    <property type="entry name" value="Pkinase_fungal"/>
</dbReference>
<protein>
    <recommendedName>
        <fullName evidence="1">Fungal-type protein kinase domain-containing protein</fullName>
    </recommendedName>
</protein>
<dbReference type="VEuPathDB" id="FungiDB:D8B26_005348"/>